<dbReference type="RefSeq" id="WP_154122231.1">
    <property type="nucleotide sequence ID" value="NZ_WJXB01000016.1"/>
</dbReference>
<sequence>MDFPVNILLVDDHPENLLAIEAALSGAPYRLFRAYSGIEAKFTHEGSIYIMVNKLSQLS</sequence>
<accession>A0A7X2L5K1</accession>
<evidence type="ECO:0000313" key="2">
    <source>
        <dbReference type="Proteomes" id="UP000463051"/>
    </source>
</evidence>
<reference evidence="1 2" key="1">
    <citation type="submission" date="2019-11" db="EMBL/GenBank/DDBJ databases">
        <title>Paenibacillus monticola sp. nov., a novel PGPR strain isolated from mountain sample in China.</title>
        <authorList>
            <person name="Zhao Q."/>
            <person name="Li H.-P."/>
            <person name="Zhang J.-L."/>
        </authorList>
    </citation>
    <scope>NUCLEOTIDE SEQUENCE [LARGE SCALE GENOMIC DNA]</scope>
    <source>
        <strain evidence="1 2">LC-T2</strain>
    </source>
</reference>
<dbReference type="Proteomes" id="UP000463051">
    <property type="component" value="Unassembled WGS sequence"/>
</dbReference>
<keyword evidence="2" id="KW-1185">Reference proteome</keyword>
<name>A0A7X2L5K1_9BACL</name>
<dbReference type="InterPro" id="IPR011006">
    <property type="entry name" value="CheY-like_superfamily"/>
</dbReference>
<evidence type="ECO:0008006" key="3">
    <source>
        <dbReference type="Google" id="ProtNLM"/>
    </source>
</evidence>
<dbReference type="SUPFAM" id="SSF52172">
    <property type="entry name" value="CheY-like"/>
    <property type="match status" value="1"/>
</dbReference>
<gene>
    <name evidence="1" type="ORF">GJB61_27605</name>
</gene>
<protein>
    <recommendedName>
        <fullName evidence="3">Response regulatory domain-containing protein</fullName>
    </recommendedName>
</protein>
<comment type="caution">
    <text evidence="1">The sequence shown here is derived from an EMBL/GenBank/DDBJ whole genome shotgun (WGS) entry which is preliminary data.</text>
</comment>
<proteinExistence type="predicted"/>
<organism evidence="1 2">
    <name type="scientific">Paenibacillus monticola</name>
    <dbReference type="NCBI Taxonomy" id="2666075"/>
    <lineage>
        <taxon>Bacteria</taxon>
        <taxon>Bacillati</taxon>
        <taxon>Bacillota</taxon>
        <taxon>Bacilli</taxon>
        <taxon>Bacillales</taxon>
        <taxon>Paenibacillaceae</taxon>
        <taxon>Paenibacillus</taxon>
    </lineage>
</organism>
<evidence type="ECO:0000313" key="1">
    <source>
        <dbReference type="EMBL" id="MRN56721.1"/>
    </source>
</evidence>
<dbReference type="EMBL" id="WJXB01000016">
    <property type="protein sequence ID" value="MRN56721.1"/>
    <property type="molecule type" value="Genomic_DNA"/>
</dbReference>
<dbReference type="AlphaFoldDB" id="A0A7X2L5K1"/>